<protein>
    <submittedName>
        <fullName evidence="2">Uncharacterized protein</fullName>
    </submittedName>
</protein>
<feature type="transmembrane region" description="Helical" evidence="1">
    <location>
        <begin position="53"/>
        <end position="76"/>
    </location>
</feature>
<feature type="transmembrane region" description="Helical" evidence="1">
    <location>
        <begin position="12"/>
        <end position="33"/>
    </location>
</feature>
<comment type="caution">
    <text evidence="2">The sequence shown here is derived from an EMBL/GenBank/DDBJ whole genome shotgun (WGS) entry which is preliminary data.</text>
</comment>
<sequence>MMNINPKVVKALVLLLGILGILIYFSFVWLLSIEITKVYSLMKYLKHPDTSWVAAKYSFSLVLISTAFSLAILSSILDSKFCPDKFKLMARILSFVALGLAIQSMPLLFFGAPDDIFVIRHSKLFTQLSLENAALGAKLTMIFNCFKDGIMEFMGHLLNVRYIALIVVTIFGIFFMDRVRHMDVSPEKGLKFPYPDVVNLILNIPFWVEVSVL</sequence>
<name>A0A2H5XA79_9BACT</name>
<gene>
    <name evidence="2" type="ORF">HRbin17_00585</name>
</gene>
<evidence type="ECO:0000313" key="2">
    <source>
        <dbReference type="EMBL" id="GBC98089.1"/>
    </source>
</evidence>
<dbReference type="EMBL" id="BEHT01000006">
    <property type="protein sequence ID" value="GBC98089.1"/>
    <property type="molecule type" value="Genomic_DNA"/>
</dbReference>
<keyword evidence="1" id="KW-0472">Membrane</keyword>
<accession>A0A2H5XA79</accession>
<reference evidence="3" key="1">
    <citation type="submission" date="2017-09" db="EMBL/GenBank/DDBJ databases">
        <title>Metaegenomics of thermophilic ammonia-oxidizing enrichment culture.</title>
        <authorList>
            <person name="Kato S."/>
            <person name="Suzuki K."/>
        </authorList>
    </citation>
    <scope>NUCLEOTIDE SEQUENCE [LARGE SCALE GENOMIC DNA]</scope>
</reference>
<keyword evidence="1" id="KW-1133">Transmembrane helix</keyword>
<dbReference type="AlphaFoldDB" id="A0A2H5XA79"/>
<keyword evidence="1" id="KW-0812">Transmembrane</keyword>
<evidence type="ECO:0000256" key="1">
    <source>
        <dbReference type="SAM" id="Phobius"/>
    </source>
</evidence>
<evidence type="ECO:0000313" key="3">
    <source>
        <dbReference type="Proteomes" id="UP000236173"/>
    </source>
</evidence>
<feature type="transmembrane region" description="Helical" evidence="1">
    <location>
        <begin position="88"/>
        <end position="112"/>
    </location>
</feature>
<proteinExistence type="predicted"/>
<feature type="transmembrane region" description="Helical" evidence="1">
    <location>
        <begin position="158"/>
        <end position="176"/>
    </location>
</feature>
<organism evidence="2 3">
    <name type="scientific">Candidatus Fervidibacter japonicus</name>
    <dbReference type="NCBI Taxonomy" id="2035412"/>
    <lineage>
        <taxon>Bacteria</taxon>
        <taxon>Candidatus Fervidibacterota</taxon>
        <taxon>Candidatus Fervidibacter</taxon>
    </lineage>
</organism>
<dbReference type="Proteomes" id="UP000236173">
    <property type="component" value="Unassembled WGS sequence"/>
</dbReference>